<reference evidence="1 2" key="1">
    <citation type="submission" date="2017-10" db="EMBL/GenBank/DDBJ databases">
        <title>Frigbacter circumglobatus gen. nov. sp. nov., isolated from sediment cultured in situ.</title>
        <authorList>
            <person name="Zhao Z."/>
        </authorList>
    </citation>
    <scope>NUCLEOTIDE SEQUENCE [LARGE SCALE GENOMIC DNA]</scope>
    <source>
        <strain evidence="1 2">ZYL</strain>
    </source>
</reference>
<comment type="caution">
    <text evidence="1">The sequence shown here is derived from an EMBL/GenBank/DDBJ whole genome shotgun (WGS) entry which is preliminary data.</text>
</comment>
<evidence type="ECO:0000313" key="2">
    <source>
        <dbReference type="Proteomes" id="UP000229730"/>
    </source>
</evidence>
<dbReference type="RefSeq" id="WP_099471399.1">
    <property type="nucleotide sequence ID" value="NZ_CP041025.1"/>
</dbReference>
<organism evidence="1 2">
    <name type="scientific">Paremcibacter congregatus</name>
    <dbReference type="NCBI Taxonomy" id="2043170"/>
    <lineage>
        <taxon>Bacteria</taxon>
        <taxon>Pseudomonadati</taxon>
        <taxon>Pseudomonadota</taxon>
        <taxon>Alphaproteobacteria</taxon>
        <taxon>Emcibacterales</taxon>
        <taxon>Emcibacteraceae</taxon>
        <taxon>Paremcibacter</taxon>
    </lineage>
</organism>
<dbReference type="OrthoDB" id="3078246at2"/>
<evidence type="ECO:0000313" key="1">
    <source>
        <dbReference type="EMBL" id="PHZ85814.1"/>
    </source>
</evidence>
<dbReference type="AlphaFoldDB" id="A0A2G4YTZ4"/>
<proteinExistence type="predicted"/>
<sequence>MGTNIAFEGVAGAGTDEGMLTDGLLVPDGGEIKIIFKDKPIDVNKVIPGIHSIKLVKIDGKTYKYELRIDGECPKKKLDNKIIVTDSDGKSYTKKLYSETREVHTLNYNSSKPNIKVISWDI</sequence>
<protein>
    <submittedName>
        <fullName evidence="1">Uncharacterized protein</fullName>
    </submittedName>
</protein>
<dbReference type="EMBL" id="PDEM01000009">
    <property type="protein sequence ID" value="PHZ85814.1"/>
    <property type="molecule type" value="Genomic_DNA"/>
</dbReference>
<name>A0A2G4YTZ4_9PROT</name>
<dbReference type="InParanoid" id="A0A2G4YTZ4"/>
<gene>
    <name evidence="1" type="ORF">CRD36_03800</name>
</gene>
<keyword evidence="2" id="KW-1185">Reference proteome</keyword>
<dbReference type="Proteomes" id="UP000229730">
    <property type="component" value="Unassembled WGS sequence"/>
</dbReference>
<accession>A0A2G4YTZ4</accession>